<reference evidence="1" key="1">
    <citation type="journal article" date="2014" name="Front. Microbiol.">
        <title>High frequency of phylogenetically diverse reductive dehalogenase-homologous genes in deep subseafloor sedimentary metagenomes.</title>
        <authorList>
            <person name="Kawai M."/>
            <person name="Futagami T."/>
            <person name="Toyoda A."/>
            <person name="Takaki Y."/>
            <person name="Nishi S."/>
            <person name="Hori S."/>
            <person name="Arai W."/>
            <person name="Tsubouchi T."/>
            <person name="Morono Y."/>
            <person name="Uchiyama I."/>
            <person name="Ito T."/>
            <person name="Fujiyama A."/>
            <person name="Inagaki F."/>
            <person name="Takami H."/>
        </authorList>
    </citation>
    <scope>NUCLEOTIDE SEQUENCE</scope>
    <source>
        <strain evidence="1">Expedition CK06-06</strain>
    </source>
</reference>
<accession>X0WPC0</accession>
<protein>
    <submittedName>
        <fullName evidence="1">Uncharacterized protein</fullName>
    </submittedName>
</protein>
<gene>
    <name evidence="1" type="ORF">S01H1_61235</name>
</gene>
<name>X0WPC0_9ZZZZ</name>
<evidence type="ECO:0000313" key="1">
    <source>
        <dbReference type="EMBL" id="GAG32475.1"/>
    </source>
</evidence>
<sequence length="97" mass="11651">MNIEEKNTSKKFLQSYLYTNYGKFFISTCYRKSSADRDPFGWYYETFAWKLKEDGHRENRIIADNSGSPYVHVAFEQHFEVCRQLELNGEYKEIVNE</sequence>
<dbReference type="EMBL" id="BARS01040142">
    <property type="protein sequence ID" value="GAG32475.1"/>
    <property type="molecule type" value="Genomic_DNA"/>
</dbReference>
<proteinExistence type="predicted"/>
<comment type="caution">
    <text evidence="1">The sequence shown here is derived from an EMBL/GenBank/DDBJ whole genome shotgun (WGS) entry which is preliminary data.</text>
</comment>
<dbReference type="AlphaFoldDB" id="X0WPC0"/>
<organism evidence="1">
    <name type="scientific">marine sediment metagenome</name>
    <dbReference type="NCBI Taxonomy" id="412755"/>
    <lineage>
        <taxon>unclassified sequences</taxon>
        <taxon>metagenomes</taxon>
        <taxon>ecological metagenomes</taxon>
    </lineage>
</organism>